<sequence length="100" mass="10962">MENKQKASFPLSHVFGLILSLALTFAALGLVVVAPLSKAITMTLIMVLAILQAVMQLVMFMHMAEGENGKIQIANMLYSFFIALCIVVGSLWILADHFNH</sequence>
<feature type="transmembrane region" description="Helical" evidence="9">
    <location>
        <begin position="39"/>
        <end position="61"/>
    </location>
</feature>
<reference evidence="10 11" key="1">
    <citation type="submission" date="2021-01" db="EMBL/GenBank/DDBJ databases">
        <title>Genomic Encyclopedia of Type Strains, Phase IV (KMG-IV): sequencing the most valuable type-strain genomes for metagenomic binning, comparative biology and taxonomic classification.</title>
        <authorList>
            <person name="Goeker M."/>
        </authorList>
    </citation>
    <scope>NUCLEOTIDE SEQUENCE [LARGE SCALE GENOMIC DNA]</scope>
    <source>
        <strain evidence="10 11">DSM 104297</strain>
    </source>
</reference>
<keyword evidence="7 9" id="KW-0560">Oxidoreductase</keyword>
<evidence type="ECO:0000256" key="4">
    <source>
        <dbReference type="ARBA" id="ARBA00022475"/>
    </source>
</evidence>
<evidence type="ECO:0000256" key="1">
    <source>
        <dbReference type="ARBA" id="ARBA00000725"/>
    </source>
</evidence>
<gene>
    <name evidence="10" type="ORF">JOC83_002796</name>
</gene>
<dbReference type="InterPro" id="IPR005171">
    <property type="entry name" value="Cyt_c_oxidase_su4_prok"/>
</dbReference>
<dbReference type="RefSeq" id="WP_205187939.1">
    <property type="nucleotide sequence ID" value="NZ_JAFBFC010000004.1"/>
</dbReference>
<keyword evidence="4 9" id="KW-1003">Cell membrane</keyword>
<keyword evidence="8 9" id="KW-0472">Membrane</keyword>
<comment type="catalytic activity">
    <reaction evidence="1 9">
        <text>2 a quinol + O2 = 2 a quinone + 2 H2O</text>
        <dbReference type="Rhea" id="RHEA:55376"/>
        <dbReference type="ChEBI" id="CHEBI:15377"/>
        <dbReference type="ChEBI" id="CHEBI:15379"/>
        <dbReference type="ChEBI" id="CHEBI:24646"/>
        <dbReference type="ChEBI" id="CHEBI:132124"/>
    </reaction>
</comment>
<comment type="similarity">
    <text evidence="3 9">Belongs to the cytochrome c oxidase bacterial subunit 4 family.</text>
</comment>
<evidence type="ECO:0000256" key="3">
    <source>
        <dbReference type="ARBA" id="ARBA00008079"/>
    </source>
</evidence>
<comment type="subcellular location">
    <subcellularLocation>
        <location evidence="2 9">Cell membrane</location>
        <topology evidence="2 9">Multi-pass membrane protein</topology>
    </subcellularLocation>
</comment>
<feature type="transmembrane region" description="Helical" evidence="9">
    <location>
        <begin position="12"/>
        <end position="33"/>
    </location>
</feature>
<dbReference type="EMBL" id="JAFBFC010000004">
    <property type="protein sequence ID" value="MBM7703947.1"/>
    <property type="molecule type" value="Genomic_DNA"/>
</dbReference>
<dbReference type="InterPro" id="IPR014250">
    <property type="entry name" value="QoxD"/>
</dbReference>
<dbReference type="EC" id="1.10.3.-" evidence="9"/>
<organism evidence="10 11">
    <name type="scientific">Priestia iocasae</name>
    <dbReference type="NCBI Taxonomy" id="2291674"/>
    <lineage>
        <taxon>Bacteria</taxon>
        <taxon>Bacillati</taxon>
        <taxon>Bacillota</taxon>
        <taxon>Bacilli</taxon>
        <taxon>Bacillales</taxon>
        <taxon>Bacillaceae</taxon>
        <taxon>Priestia</taxon>
    </lineage>
</organism>
<dbReference type="Proteomes" id="UP000809829">
    <property type="component" value="Unassembled WGS sequence"/>
</dbReference>
<evidence type="ECO:0000256" key="2">
    <source>
        <dbReference type="ARBA" id="ARBA00004651"/>
    </source>
</evidence>
<evidence type="ECO:0000256" key="6">
    <source>
        <dbReference type="ARBA" id="ARBA00022989"/>
    </source>
</evidence>
<dbReference type="PANTHER" id="PTHR36835">
    <property type="entry name" value="CYTOCHROME BO(3) UBIQUINOL OXIDASE SUBUNIT 4"/>
    <property type="match status" value="1"/>
</dbReference>
<protein>
    <recommendedName>
        <fullName evidence="9">Quinol oxidase subunit 4</fullName>
        <ecNumber evidence="9">1.10.3.-</ecNumber>
    </recommendedName>
</protein>
<evidence type="ECO:0000313" key="11">
    <source>
        <dbReference type="Proteomes" id="UP000809829"/>
    </source>
</evidence>
<evidence type="ECO:0000256" key="8">
    <source>
        <dbReference type="ARBA" id="ARBA00023136"/>
    </source>
</evidence>
<keyword evidence="6 9" id="KW-1133">Transmembrane helix</keyword>
<feature type="transmembrane region" description="Helical" evidence="9">
    <location>
        <begin position="73"/>
        <end position="95"/>
    </location>
</feature>
<dbReference type="PANTHER" id="PTHR36835:SF1">
    <property type="entry name" value="CYTOCHROME BO(3) UBIQUINOL OXIDASE SUBUNIT 4"/>
    <property type="match status" value="1"/>
</dbReference>
<comment type="caution">
    <text evidence="10">The sequence shown here is derived from an EMBL/GenBank/DDBJ whole genome shotgun (WGS) entry which is preliminary data.</text>
</comment>
<name>A0ABS2QYC6_9BACI</name>
<proteinExistence type="inferred from homology"/>
<comment type="function">
    <text evidence="9">Catalyzes quinol oxidation with the concomitant reduction of oxygen to water.</text>
</comment>
<dbReference type="NCBIfam" id="TIGR02901">
    <property type="entry name" value="QoxD"/>
    <property type="match status" value="1"/>
</dbReference>
<keyword evidence="5 9" id="KW-0812">Transmembrane</keyword>
<evidence type="ECO:0000313" key="10">
    <source>
        <dbReference type="EMBL" id="MBM7703947.1"/>
    </source>
</evidence>
<dbReference type="InterPro" id="IPR050968">
    <property type="entry name" value="Cytochrome_c_oxidase_bac_sub4"/>
</dbReference>
<evidence type="ECO:0000256" key="9">
    <source>
        <dbReference type="RuleBase" id="RU367153"/>
    </source>
</evidence>
<evidence type="ECO:0000256" key="7">
    <source>
        <dbReference type="ARBA" id="ARBA00023002"/>
    </source>
</evidence>
<dbReference type="Pfam" id="PF03626">
    <property type="entry name" value="COX4_pro"/>
    <property type="match status" value="1"/>
</dbReference>
<evidence type="ECO:0000256" key="5">
    <source>
        <dbReference type="ARBA" id="ARBA00022692"/>
    </source>
</evidence>
<keyword evidence="11" id="KW-1185">Reference proteome</keyword>
<accession>A0ABS2QYC6</accession>